<dbReference type="InterPro" id="IPR036366">
    <property type="entry name" value="PGBDSf"/>
</dbReference>
<dbReference type="InterPro" id="IPR036365">
    <property type="entry name" value="PGBD-like_sf"/>
</dbReference>
<reference evidence="5" key="1">
    <citation type="submission" date="2013-03" db="EMBL/GenBank/DDBJ databases">
        <title>Genome Sequence of the Profundibacterium mesophilum strain KAUST100406-0324T from Red Sea, a novel genus in the family Rhodobacteraceae.</title>
        <authorList>
            <person name="Essack M."/>
            <person name="Alam I."/>
            <person name="Lafi F."/>
            <person name="Alawi W."/>
            <person name="Kamanu F."/>
            <person name="Al-Suwailem A."/>
            <person name="Lee O.O."/>
            <person name="Xu Y."/>
            <person name="Bajic V."/>
            <person name="Qian P.-Y."/>
            <person name="Archer J."/>
        </authorList>
    </citation>
    <scope>NUCLEOTIDE SEQUENCE</scope>
    <source>
        <strain evidence="5">KAUST100406-0324</strain>
    </source>
</reference>
<keyword evidence="3" id="KW-0732">Signal</keyword>
<feature type="chain" id="PRO_5036904324" evidence="3">
    <location>
        <begin position="25"/>
        <end position="598"/>
    </location>
</feature>
<keyword evidence="6" id="KW-1185">Reference proteome</keyword>
<dbReference type="InterPro" id="IPR002477">
    <property type="entry name" value="Peptidoglycan-bd-like"/>
</dbReference>
<evidence type="ECO:0000313" key="5">
    <source>
        <dbReference type="EMBL" id="KAF0676596.1"/>
    </source>
</evidence>
<feature type="coiled-coil region" evidence="1">
    <location>
        <begin position="389"/>
        <end position="423"/>
    </location>
</feature>
<evidence type="ECO:0000256" key="3">
    <source>
        <dbReference type="SAM" id="SignalP"/>
    </source>
</evidence>
<feature type="domain" description="Peptidoglycan binding-like" evidence="4">
    <location>
        <begin position="538"/>
        <end position="588"/>
    </location>
</feature>
<evidence type="ECO:0000256" key="2">
    <source>
        <dbReference type="SAM" id="MobiDB-lite"/>
    </source>
</evidence>
<protein>
    <submittedName>
        <fullName evidence="5">Peptidoglycan-binding domain 1</fullName>
    </submittedName>
</protein>
<dbReference type="SUPFAM" id="SSF47090">
    <property type="entry name" value="PGBD-like"/>
    <property type="match status" value="2"/>
</dbReference>
<organism evidence="5 6">
    <name type="scientific">Profundibacterium mesophilum KAUST100406-0324</name>
    <dbReference type="NCBI Taxonomy" id="1037889"/>
    <lineage>
        <taxon>Bacteria</taxon>
        <taxon>Pseudomonadati</taxon>
        <taxon>Pseudomonadota</taxon>
        <taxon>Alphaproteobacteria</taxon>
        <taxon>Rhodobacterales</taxon>
        <taxon>Roseobacteraceae</taxon>
        <taxon>Profundibacterium</taxon>
    </lineage>
</organism>
<proteinExistence type="predicted"/>
<dbReference type="Proteomes" id="UP000698242">
    <property type="component" value="Unassembled WGS sequence"/>
</dbReference>
<evidence type="ECO:0000259" key="4">
    <source>
        <dbReference type="Pfam" id="PF01471"/>
    </source>
</evidence>
<feature type="signal peptide" evidence="3">
    <location>
        <begin position="1"/>
        <end position="24"/>
    </location>
</feature>
<sequence length="598" mass="66670">MASTRLAGWLLTTALCTIAAPLAAADIGLVLGNGDYRRGTDPAGAERVLGAVDRLEDAGVDVISGRNADHDRLRRALSEFEQMAPEADGLLVVLSGRFVHSSTETWFLPVDTQAETLSELSREALALSSVMAMLEKAPRRAVLALAASDETETELGPYLRSGPGRIEAAQGVTVITGRPDALEGVLRDTLAVPGASIPARLRNERSVRAYGFVPEDHAFLPRGAERERDSALAEVLRRREAERDREAAERRRQEDLRERERAAAEQLAREREAASAAEKARRDRRDDGLWAETVQRNTEAAYAAYLEAFPQGRRADAARTRLDEIRNGPANDEARLNLGRDARRQIQRDLSLLGYDTRGIDGIFGQGTRQAIRAWQGDRNFGQTGYLDVRLIRQLEAQAEARAAELEAESRKRRDELDRADAAYWKKLGSGNNELGIRTYLERYPDGRYAEVGRENLVELERRRVQQADPGDRSTWREARQTNTRRAYQGYLSRYPQGSFTDQAVEAIKELDRQPDPAIAQAEAAEAALNMAPLAKRLVEQRLDALGHAPGEIDGVFDDRTRRALRRYQDEARLPVTGYMTQDTVVRLLADTVRGILR</sequence>
<gene>
    <name evidence="5" type="ORF">PMES_01328</name>
</gene>
<feature type="domain" description="Peptidoglycan binding-like" evidence="4">
    <location>
        <begin position="341"/>
        <end position="395"/>
    </location>
</feature>
<comment type="caution">
    <text evidence="5">The sequence shown here is derived from an EMBL/GenBank/DDBJ whole genome shotgun (WGS) entry which is preliminary data.</text>
</comment>
<dbReference type="RefSeq" id="WP_159964716.1">
    <property type="nucleotide sequence ID" value="NZ_APKE01000014.1"/>
</dbReference>
<dbReference type="InterPro" id="IPR029030">
    <property type="entry name" value="Caspase-like_dom_sf"/>
</dbReference>
<dbReference type="SUPFAM" id="SSF52129">
    <property type="entry name" value="Caspase-like"/>
    <property type="match status" value="1"/>
</dbReference>
<dbReference type="Gene3D" id="1.10.101.10">
    <property type="entry name" value="PGBD-like superfamily/PGBD"/>
    <property type="match status" value="2"/>
</dbReference>
<dbReference type="Gene3D" id="3.40.50.1460">
    <property type="match status" value="1"/>
</dbReference>
<evidence type="ECO:0000313" key="6">
    <source>
        <dbReference type="Proteomes" id="UP000698242"/>
    </source>
</evidence>
<accession>A0A921NQ30</accession>
<dbReference type="EMBL" id="APKE01000014">
    <property type="protein sequence ID" value="KAF0676596.1"/>
    <property type="molecule type" value="Genomic_DNA"/>
</dbReference>
<evidence type="ECO:0000256" key="1">
    <source>
        <dbReference type="SAM" id="Coils"/>
    </source>
</evidence>
<keyword evidence="1" id="KW-0175">Coiled coil</keyword>
<dbReference type="AlphaFoldDB" id="A0A921NQ30"/>
<dbReference type="Pfam" id="PF01471">
    <property type="entry name" value="PG_binding_1"/>
    <property type="match status" value="2"/>
</dbReference>
<name>A0A921NQ30_9RHOB</name>
<dbReference type="OrthoDB" id="8092964at2"/>
<feature type="region of interest" description="Disordered" evidence="2">
    <location>
        <begin position="238"/>
        <end position="285"/>
    </location>
</feature>